<dbReference type="EMBL" id="CAJNOO010000170">
    <property type="protein sequence ID" value="CAF0839127.1"/>
    <property type="molecule type" value="Genomic_DNA"/>
</dbReference>
<evidence type="ECO:0000313" key="8">
    <source>
        <dbReference type="EMBL" id="CAF0839127.1"/>
    </source>
</evidence>
<evidence type="ECO:0000313" key="11">
    <source>
        <dbReference type="EMBL" id="CAF3668869.1"/>
    </source>
</evidence>
<dbReference type="PANTHER" id="PTHR13070">
    <property type="entry name" value="TRNA-SPLICING ENDONUCLEASE SUBUNIT SEN34-RELATED"/>
    <property type="match status" value="1"/>
</dbReference>
<evidence type="ECO:0000256" key="4">
    <source>
        <dbReference type="ARBA" id="ARBA00023239"/>
    </source>
</evidence>
<keyword evidence="3" id="KW-0819">tRNA processing</keyword>
<dbReference type="EMBL" id="CAJOAX010000869">
    <property type="protein sequence ID" value="CAF3661061.1"/>
    <property type="molecule type" value="Genomic_DNA"/>
</dbReference>
<feature type="domain" description="TSEN34 N-terminal" evidence="7">
    <location>
        <begin position="6"/>
        <end position="73"/>
    </location>
</feature>
<dbReference type="Gene3D" id="3.40.1350.10">
    <property type="match status" value="1"/>
</dbReference>
<dbReference type="GO" id="GO:0000213">
    <property type="term" value="F:tRNA-intron lyase activity"/>
    <property type="evidence" value="ECO:0007669"/>
    <property type="project" value="UniProtKB-EC"/>
</dbReference>
<keyword evidence="4" id="KW-0456">Lyase</keyword>
<dbReference type="Proteomes" id="UP000663823">
    <property type="component" value="Unassembled WGS sequence"/>
</dbReference>
<dbReference type="Proteomes" id="UP000663889">
    <property type="component" value="Unassembled WGS sequence"/>
</dbReference>
<evidence type="ECO:0000259" key="7">
    <source>
        <dbReference type="Pfam" id="PF26577"/>
    </source>
</evidence>
<comment type="similarity">
    <text evidence="1">Belongs to the tRNA-intron endonuclease family.</text>
</comment>
<dbReference type="InterPro" id="IPR006677">
    <property type="entry name" value="tRNA_intron_Endonuc_cat-like"/>
</dbReference>
<dbReference type="OrthoDB" id="48041at2759"/>
<organism evidence="11 12">
    <name type="scientific">Rotaria sordida</name>
    <dbReference type="NCBI Taxonomy" id="392033"/>
    <lineage>
        <taxon>Eukaryota</taxon>
        <taxon>Metazoa</taxon>
        <taxon>Spiralia</taxon>
        <taxon>Gnathifera</taxon>
        <taxon>Rotifera</taxon>
        <taxon>Eurotatoria</taxon>
        <taxon>Bdelloidea</taxon>
        <taxon>Philodinida</taxon>
        <taxon>Philodinidae</taxon>
        <taxon>Rotaria</taxon>
    </lineage>
</organism>
<reference evidence="11" key="1">
    <citation type="submission" date="2021-02" db="EMBL/GenBank/DDBJ databases">
        <authorList>
            <person name="Nowell W R."/>
        </authorList>
    </citation>
    <scope>NUCLEOTIDE SEQUENCE</scope>
</reference>
<evidence type="ECO:0000256" key="2">
    <source>
        <dbReference type="ARBA" id="ARBA00012573"/>
    </source>
</evidence>
<dbReference type="EC" id="4.6.1.16" evidence="2"/>
<dbReference type="InterPro" id="IPR059049">
    <property type="entry name" value="TSEN34_N"/>
</dbReference>
<evidence type="ECO:0000256" key="3">
    <source>
        <dbReference type="ARBA" id="ARBA00022694"/>
    </source>
</evidence>
<evidence type="ECO:0000256" key="5">
    <source>
        <dbReference type="ARBA" id="ARBA00034031"/>
    </source>
</evidence>
<name>A0A818SGW3_9BILA</name>
<dbReference type="Proteomes" id="UP000663874">
    <property type="component" value="Unassembled WGS sequence"/>
</dbReference>
<evidence type="ECO:0000313" key="12">
    <source>
        <dbReference type="Proteomes" id="UP000663874"/>
    </source>
</evidence>
<dbReference type="EMBL" id="CAJOBE010000637">
    <property type="protein sequence ID" value="CAF3668869.1"/>
    <property type="molecule type" value="Genomic_DNA"/>
</dbReference>
<evidence type="ECO:0000313" key="10">
    <source>
        <dbReference type="EMBL" id="CAF3661061.1"/>
    </source>
</evidence>
<accession>A0A818SGW3</accession>
<protein>
    <recommendedName>
        <fullName evidence="2">tRNA-intron lyase</fullName>
        <ecNumber evidence="2">4.6.1.16</ecNumber>
    </recommendedName>
</protein>
<comment type="catalytic activity">
    <reaction evidence="5">
        <text>pretRNA = a 3'-half-tRNA molecule with a 5'-OH end + a 5'-half-tRNA molecule with a 2',3'-cyclic phosphate end + an intron with a 2',3'-cyclic phosphate and a 5'-hydroxyl terminus.</text>
        <dbReference type="EC" id="4.6.1.16"/>
    </reaction>
</comment>
<dbReference type="Pfam" id="PF26577">
    <property type="entry name" value="TSEN34_N"/>
    <property type="match status" value="1"/>
</dbReference>
<comment type="caution">
    <text evidence="11">The sequence shown here is derived from an EMBL/GenBank/DDBJ whole genome shotgun (WGS) entry which is preliminary data.</text>
</comment>
<dbReference type="GO" id="GO:0005634">
    <property type="term" value="C:nucleus"/>
    <property type="evidence" value="ECO:0007669"/>
    <property type="project" value="UniProtKB-ARBA"/>
</dbReference>
<dbReference type="GO" id="GO:0003676">
    <property type="term" value="F:nucleic acid binding"/>
    <property type="evidence" value="ECO:0007669"/>
    <property type="project" value="InterPro"/>
</dbReference>
<proteinExistence type="inferred from homology"/>
<dbReference type="EMBL" id="CAJNOU010000526">
    <property type="protein sequence ID" value="CAF1022868.1"/>
    <property type="molecule type" value="Genomic_DNA"/>
</dbReference>
<dbReference type="AlphaFoldDB" id="A0A818SGW3"/>
<dbReference type="Proteomes" id="UP000663882">
    <property type="component" value="Unassembled WGS sequence"/>
</dbReference>
<dbReference type="GO" id="GO:0000379">
    <property type="term" value="P:tRNA-type intron splice site recognition and cleavage"/>
    <property type="evidence" value="ECO:0007669"/>
    <property type="project" value="TreeGrafter"/>
</dbReference>
<dbReference type="SUPFAM" id="SSF53032">
    <property type="entry name" value="tRNA-intron endonuclease catalytic domain-like"/>
    <property type="match status" value="1"/>
</dbReference>
<evidence type="ECO:0000313" key="9">
    <source>
        <dbReference type="EMBL" id="CAF1022868.1"/>
    </source>
</evidence>
<sequence>MTSQICCYIFENHHGLIFNPDSIRSLREKYRIVGCLTGNLPEYPRQNNELGLPLELSREECCVLADQQIISMYEIILPLNNSEQDHLQYLTEIDIEFQKQKIQNGHEKINEILLNRQSILQKKIQSFNENNFENDEFILSLLETNNAWQNCSKSLEENERIFLLNIIQQRLKQFTLEYMFIKLPIESKRINLQIRLITSEELKQNLKLIEQLRCDVFADLYLNKNQKYWISNGQKFGGDYLVYFDDPSRCHSTFIVTCVLRNEIELNSTIIPLTHLIARCRVAVNVNKICVLASRKSPISSDIEYLTINWNGF</sequence>
<evidence type="ECO:0000256" key="1">
    <source>
        <dbReference type="ARBA" id="ARBA00008078"/>
    </source>
</evidence>
<dbReference type="PANTHER" id="PTHR13070:SF0">
    <property type="entry name" value="TRNA-SPLICING ENDONUCLEASE SUBUNIT SEN34"/>
    <property type="match status" value="1"/>
</dbReference>
<dbReference type="CDD" id="cd22363">
    <property type="entry name" value="tRNA-intron_lyase_C"/>
    <property type="match status" value="1"/>
</dbReference>
<gene>
    <name evidence="11" type="ORF">FNK824_LOCUS7057</name>
    <name evidence="10" type="ORF">OTI717_LOCUS9933</name>
    <name evidence="8" type="ORF">RFH988_LOCUS5848</name>
    <name evidence="9" type="ORF">SEV965_LOCUS11894</name>
</gene>
<dbReference type="InterPro" id="IPR011856">
    <property type="entry name" value="tRNA_endonuc-like_dom_sf"/>
</dbReference>
<feature type="domain" description="tRNA intron endonuclease catalytic" evidence="6">
    <location>
        <begin position="213"/>
        <end position="295"/>
    </location>
</feature>
<evidence type="ECO:0000259" key="6">
    <source>
        <dbReference type="Pfam" id="PF01974"/>
    </source>
</evidence>
<dbReference type="Pfam" id="PF01974">
    <property type="entry name" value="tRNA_int_endo"/>
    <property type="match status" value="1"/>
</dbReference>
<dbReference type="InterPro" id="IPR036167">
    <property type="entry name" value="tRNA_intron_Endo_cat-like_sf"/>
</dbReference>